<protein>
    <recommendedName>
        <fullName evidence="2">BAAT/Acyl-CoA thioester hydrolase C-terminal domain-containing protein</fullName>
    </recommendedName>
</protein>
<evidence type="ECO:0000313" key="3">
    <source>
        <dbReference type="EMBL" id="RDB84338.1"/>
    </source>
</evidence>
<organism evidence="3 4">
    <name type="scientific">Eggerthella lenta</name>
    <name type="common">Eubacterium lentum</name>
    <dbReference type="NCBI Taxonomy" id="84112"/>
    <lineage>
        <taxon>Bacteria</taxon>
        <taxon>Bacillati</taxon>
        <taxon>Actinomycetota</taxon>
        <taxon>Coriobacteriia</taxon>
        <taxon>Eggerthellales</taxon>
        <taxon>Eggerthellaceae</taxon>
        <taxon>Eggerthella</taxon>
    </lineage>
</organism>
<dbReference type="InterPro" id="IPR029058">
    <property type="entry name" value="AB_hydrolase_fold"/>
</dbReference>
<feature type="active site" description="Charge relay system" evidence="1">
    <location>
        <position position="223"/>
    </location>
</feature>
<gene>
    <name evidence="3" type="ORF">C1871_09965</name>
</gene>
<dbReference type="PANTHER" id="PTHR10824">
    <property type="entry name" value="ACYL-COENZYME A THIOESTERASE-RELATED"/>
    <property type="match status" value="1"/>
</dbReference>
<accession>A0A369N3A2</accession>
<proteinExistence type="predicted"/>
<dbReference type="InterPro" id="IPR014940">
    <property type="entry name" value="BAAT_C"/>
</dbReference>
<feature type="active site" description="Charge relay system" evidence="1">
    <location>
        <position position="258"/>
    </location>
</feature>
<feature type="domain" description="BAAT/Acyl-CoA thioester hydrolase C-terminal" evidence="2">
    <location>
        <begin position="82"/>
        <end position="271"/>
    </location>
</feature>
<dbReference type="SUPFAM" id="SSF53474">
    <property type="entry name" value="alpha/beta-Hydrolases"/>
    <property type="match status" value="1"/>
</dbReference>
<evidence type="ECO:0000256" key="1">
    <source>
        <dbReference type="PIRSR" id="PIRSR016521-1"/>
    </source>
</evidence>
<dbReference type="GO" id="GO:0047617">
    <property type="term" value="F:fatty acyl-CoA hydrolase activity"/>
    <property type="evidence" value="ECO:0007669"/>
    <property type="project" value="TreeGrafter"/>
</dbReference>
<dbReference type="AlphaFoldDB" id="A0A369N3A2"/>
<dbReference type="GO" id="GO:0006631">
    <property type="term" value="P:fatty acid metabolic process"/>
    <property type="evidence" value="ECO:0007669"/>
    <property type="project" value="TreeGrafter"/>
</dbReference>
<dbReference type="PIRSF" id="PIRSF016521">
    <property type="entry name" value="Acyl-CoA_hydro"/>
    <property type="match status" value="1"/>
</dbReference>
<reference evidence="3 4" key="1">
    <citation type="journal article" date="2018" name="Elife">
        <title>Discovery and characterization of a prevalent human gut bacterial enzyme sufficient for the inactivation of a family of plant toxins.</title>
        <authorList>
            <person name="Koppel N."/>
            <person name="Bisanz J.E."/>
            <person name="Pandelia M.E."/>
            <person name="Turnbaugh P.J."/>
            <person name="Balskus E.P."/>
        </authorList>
    </citation>
    <scope>NUCLEOTIDE SEQUENCE [LARGE SCALE GENOMIC DNA]</scope>
    <source>
        <strain evidence="3 4">FAA1-1-60AUCSF</strain>
    </source>
</reference>
<dbReference type="Pfam" id="PF08840">
    <property type="entry name" value="BAAT_C"/>
    <property type="match status" value="1"/>
</dbReference>
<dbReference type="EMBL" id="PPTY01000017">
    <property type="protein sequence ID" value="RDB84338.1"/>
    <property type="molecule type" value="Genomic_DNA"/>
</dbReference>
<comment type="caution">
    <text evidence="3">The sequence shown here is derived from an EMBL/GenBank/DDBJ whole genome shotgun (WGS) entry which is preliminary data.</text>
</comment>
<evidence type="ECO:0000313" key="4">
    <source>
        <dbReference type="Proteomes" id="UP000253857"/>
    </source>
</evidence>
<name>A0A369N3A2_EGGLN</name>
<dbReference type="InterPro" id="IPR016662">
    <property type="entry name" value="Acyl-CoA_thioEstase_long-chain"/>
</dbReference>
<dbReference type="RefSeq" id="WP_035584101.1">
    <property type="nucleotide sequence ID" value="NZ_AP031442.1"/>
</dbReference>
<dbReference type="GO" id="GO:0006637">
    <property type="term" value="P:acyl-CoA metabolic process"/>
    <property type="evidence" value="ECO:0007669"/>
    <property type="project" value="InterPro"/>
</dbReference>
<dbReference type="Gene3D" id="3.40.50.1820">
    <property type="entry name" value="alpha/beta hydrolase"/>
    <property type="match status" value="1"/>
</dbReference>
<dbReference type="Proteomes" id="UP000253857">
    <property type="component" value="Unassembled WGS sequence"/>
</dbReference>
<dbReference type="PANTHER" id="PTHR10824:SF4">
    <property type="entry name" value="ACYL-COENZYME A THIOESTERASE 1-LIKE"/>
    <property type="match status" value="1"/>
</dbReference>
<feature type="active site" description="Charge relay system" evidence="1">
    <location>
        <position position="107"/>
    </location>
</feature>
<sequence>MGSNEAGEPERFTVERDGFHGFLHRPERDRFPGKALIVVGGSEGDEAIPLDLGRMFAQAGIATLGLCYWNVPGLPAELVEVPLESVERAAAFLKRSGFERVALYGLSKGGELALLAASLIPDITCIVALSPLNYVMCGITGNGSLAKKGTANVSSWTWRGRPVEPFVPGFKVSKAGIVRRLVTERQLDMCWLYERALQKAPAGAEIAVENIGGPVLLVCAADDRMWPSATACRAVEERLRVRTHPHAVKRLEYEHASHLIVPLASPLLRAFKVERTHPRECAASRADAFRQTMDFLRAW</sequence>
<evidence type="ECO:0000259" key="2">
    <source>
        <dbReference type="Pfam" id="PF08840"/>
    </source>
</evidence>